<sequence length="159" mass="18107">MENFGSSRRRTRSASFREVAISVKTVKLDLRKDFRTHPKRNHDLEHSTSRVKGKCLVRKGWRYWMDSSGYLAPSEDIVVPSMSELVLMILRDPCRKDDRFHLLSILNHGNSQPVCVHTYKRKGFPMCVRVCVQVYRAFGAPGLAAPDNSGQTDSPATEL</sequence>
<gene>
    <name evidence="1" type="ORF">ZHAS_00004932</name>
</gene>
<evidence type="ECO:0000313" key="3">
    <source>
        <dbReference type="Proteomes" id="UP000030765"/>
    </source>
</evidence>
<reference evidence="1 3" key="1">
    <citation type="journal article" date="2014" name="BMC Genomics">
        <title>Genome sequence of Anopheles sinensis provides insight into genetics basis of mosquito competence for malaria parasites.</title>
        <authorList>
            <person name="Zhou D."/>
            <person name="Zhang D."/>
            <person name="Ding G."/>
            <person name="Shi L."/>
            <person name="Hou Q."/>
            <person name="Ye Y."/>
            <person name="Xu Y."/>
            <person name="Zhou H."/>
            <person name="Xiong C."/>
            <person name="Li S."/>
            <person name="Yu J."/>
            <person name="Hong S."/>
            <person name="Yu X."/>
            <person name="Zou P."/>
            <person name="Chen C."/>
            <person name="Chang X."/>
            <person name="Wang W."/>
            <person name="Lv Y."/>
            <person name="Sun Y."/>
            <person name="Ma L."/>
            <person name="Shen B."/>
            <person name="Zhu C."/>
        </authorList>
    </citation>
    <scope>NUCLEOTIDE SEQUENCE [LARGE SCALE GENOMIC DNA]</scope>
</reference>
<dbReference type="Proteomes" id="UP000030765">
    <property type="component" value="Unassembled WGS sequence"/>
</dbReference>
<dbReference type="EMBL" id="ATLV01013330">
    <property type="status" value="NOT_ANNOTATED_CDS"/>
    <property type="molecule type" value="Genomic_DNA"/>
</dbReference>
<evidence type="ECO:0000313" key="1">
    <source>
        <dbReference type="EMBL" id="KFB37683.1"/>
    </source>
</evidence>
<proteinExistence type="predicted"/>
<reference evidence="2" key="2">
    <citation type="submission" date="2020-05" db="UniProtKB">
        <authorList>
            <consortium name="EnsemblMetazoa"/>
        </authorList>
    </citation>
    <scope>IDENTIFICATION</scope>
</reference>
<dbReference type="EMBL" id="KE524853">
    <property type="protein sequence ID" value="KFB37683.1"/>
    <property type="molecule type" value="Genomic_DNA"/>
</dbReference>
<organism evidence="1">
    <name type="scientific">Anopheles sinensis</name>
    <name type="common">Mosquito</name>
    <dbReference type="NCBI Taxonomy" id="74873"/>
    <lineage>
        <taxon>Eukaryota</taxon>
        <taxon>Metazoa</taxon>
        <taxon>Ecdysozoa</taxon>
        <taxon>Arthropoda</taxon>
        <taxon>Hexapoda</taxon>
        <taxon>Insecta</taxon>
        <taxon>Pterygota</taxon>
        <taxon>Neoptera</taxon>
        <taxon>Endopterygota</taxon>
        <taxon>Diptera</taxon>
        <taxon>Nematocera</taxon>
        <taxon>Culicoidea</taxon>
        <taxon>Culicidae</taxon>
        <taxon>Anophelinae</taxon>
        <taxon>Anopheles</taxon>
    </lineage>
</organism>
<keyword evidence="3" id="KW-1185">Reference proteome</keyword>
<protein>
    <submittedName>
        <fullName evidence="1 2">Para-aminobenzoate synthase</fullName>
    </submittedName>
</protein>
<dbReference type="VEuPathDB" id="VectorBase:ASIC004932"/>
<dbReference type="AlphaFoldDB" id="A0A084VI89"/>
<evidence type="ECO:0000313" key="2">
    <source>
        <dbReference type="EnsemblMetazoa" id="ASIC004932-PA"/>
    </source>
</evidence>
<dbReference type="EnsemblMetazoa" id="ASIC004932-RA">
    <property type="protein sequence ID" value="ASIC004932-PA"/>
    <property type="gene ID" value="ASIC004932"/>
</dbReference>
<accession>A0A084VI89</accession>
<name>A0A084VI89_ANOSI</name>